<dbReference type="AlphaFoldDB" id="A0A0G3VX27"/>
<evidence type="ECO:0000256" key="1">
    <source>
        <dbReference type="SAM" id="Phobius"/>
    </source>
</evidence>
<keyword evidence="2" id="KW-0732">Signal</keyword>
<accession>A0A0G3VX27</accession>
<evidence type="ECO:0000313" key="3">
    <source>
        <dbReference type="EMBL" id="AKL90199.1"/>
    </source>
</evidence>
<dbReference type="Pfam" id="PF09777">
    <property type="entry name" value="OSTMP1"/>
    <property type="match status" value="1"/>
</dbReference>
<name>A0A0G3VX27_9BILA</name>
<dbReference type="EMBL" id="KR133455">
    <property type="protein sequence ID" value="AKL90199.1"/>
    <property type="molecule type" value="Genomic_DNA"/>
</dbReference>
<dbReference type="PANTHER" id="PTHR15644">
    <property type="entry name" value="OSTEOPETROSIS ASSOCIATED TRANSMEMBRANE PROTEIN 1"/>
    <property type="match status" value="1"/>
</dbReference>
<dbReference type="InterPro" id="IPR019172">
    <property type="entry name" value="Osteopetrosis-assoc_TM_1"/>
</dbReference>
<keyword evidence="1" id="KW-0472">Membrane</keyword>
<sequence>MIKMWKIFIFYLFIQLINGTYSDPIYPVQNPCLAILDRLSDMSAAFLNCAVSRARPFKLCEGCVDNFARLQDLISLLDKTFSDIDKKITCKQFLESYDSIQIVAQLISFVQNIWSSSFCDICNVLADKDKNDTYYEYIIYRSYYRADSTFVYYHCCITHYNDINGTVDYSLTDNTIKFTQKKNEFRYRMVPIIPIDLNVTLNTNVCTVCLATYNDINDFFLQMTQETKHGVCMDIVDTMNYTRLLWSKIYECRRHDPDYMAVFGISFFIPTLVFVFYVSALFKGKNFIFVEVYVKNYEIFFFDLGERKQKKLSRQKRLSPHSTNAALVGTRTWLWSNPNA</sequence>
<protein>
    <submittedName>
        <fullName evidence="3">Osteopetrosis associated transmembrane protein</fullName>
    </submittedName>
</protein>
<feature type="signal peptide" evidence="2">
    <location>
        <begin position="1"/>
        <end position="22"/>
    </location>
</feature>
<feature type="transmembrane region" description="Helical" evidence="1">
    <location>
        <begin position="259"/>
        <end position="282"/>
    </location>
</feature>
<feature type="chain" id="PRO_5005186077" evidence="2">
    <location>
        <begin position="23"/>
        <end position="340"/>
    </location>
</feature>
<evidence type="ECO:0000256" key="2">
    <source>
        <dbReference type="SAM" id="SignalP"/>
    </source>
</evidence>
<dbReference type="PANTHER" id="PTHR15644:SF2">
    <property type="entry name" value="OSTEOPETROSIS-ASSOCIATED TRANSMEMBRANE PROTEIN 1"/>
    <property type="match status" value="1"/>
</dbReference>
<keyword evidence="1 3" id="KW-0812">Transmembrane</keyword>
<reference evidence="3" key="1">
    <citation type="journal article" date="2015" name="Genetics">
        <title>Allele Sharing and Evidence for Sexuality in a Mitochondrial Clade of Bdelloid Rotifers.</title>
        <authorList>
            <person name="Signorovitch A."/>
            <person name="Hur J."/>
            <person name="Gladyshev E."/>
            <person name="Meselson M."/>
        </authorList>
    </citation>
    <scope>NUCLEOTIDE SEQUENCE</scope>
    <source>
        <strain evidence="3">HisB_MQ1</strain>
    </source>
</reference>
<dbReference type="GO" id="GO:0005829">
    <property type="term" value="C:cytosol"/>
    <property type="evidence" value="ECO:0007669"/>
    <property type="project" value="TreeGrafter"/>
</dbReference>
<proteinExistence type="predicted"/>
<organism evidence="3">
    <name type="scientific">Macrotrachela quadricornifera</name>
    <dbReference type="NCBI Taxonomy" id="104788"/>
    <lineage>
        <taxon>Eukaryota</taxon>
        <taxon>Metazoa</taxon>
        <taxon>Spiralia</taxon>
        <taxon>Gnathifera</taxon>
        <taxon>Rotifera</taxon>
        <taxon>Eurotatoria</taxon>
        <taxon>Bdelloidea</taxon>
        <taxon>Philodinida</taxon>
        <taxon>Philodinidae</taxon>
        <taxon>Macrotrachela</taxon>
    </lineage>
</organism>
<keyword evidence="1" id="KW-1133">Transmembrane helix</keyword>